<comment type="caution">
    <text evidence="2">The sequence shown here is derived from an EMBL/GenBank/DDBJ whole genome shotgun (WGS) entry which is preliminary data.</text>
</comment>
<dbReference type="EMBL" id="JAPVOI010000004">
    <property type="protein sequence ID" value="MCZ4092828.1"/>
    <property type="molecule type" value="Genomic_DNA"/>
</dbReference>
<evidence type="ECO:0000256" key="1">
    <source>
        <dbReference type="SAM" id="SignalP"/>
    </source>
</evidence>
<keyword evidence="1" id="KW-0732">Signal</keyword>
<evidence type="ECO:0000313" key="2">
    <source>
        <dbReference type="EMBL" id="MCZ4092828.1"/>
    </source>
</evidence>
<dbReference type="Proteomes" id="UP001079430">
    <property type="component" value="Unassembled WGS sequence"/>
</dbReference>
<feature type="chain" id="PRO_5046154324" evidence="1">
    <location>
        <begin position="27"/>
        <end position="104"/>
    </location>
</feature>
<reference evidence="2" key="1">
    <citation type="submission" date="2022-10" db="EMBL/GenBank/DDBJ databases">
        <title>Whole genome sequencing of three plant growth promoting bacteria isolated from Vachellia tortilis subsp. raddiana in Morocco.</title>
        <authorList>
            <person name="Hnini M."/>
            <person name="Zouagui R."/>
            <person name="Zouagui H."/>
            <person name="Chemao Elfihri M.-W."/>
            <person name="Ibrahimi A."/>
            <person name="Sbabou L."/>
            <person name="Aurag J."/>
        </authorList>
    </citation>
    <scope>NUCLEOTIDE SEQUENCE</scope>
    <source>
        <strain evidence="2">LMR678</strain>
    </source>
</reference>
<accession>A0ABT4KLH8</accession>
<organism evidence="2 3">
    <name type="scientific">Sinorhizobium psoraleae</name>
    <dbReference type="NCBI Taxonomy" id="520838"/>
    <lineage>
        <taxon>Bacteria</taxon>
        <taxon>Pseudomonadati</taxon>
        <taxon>Pseudomonadota</taxon>
        <taxon>Alphaproteobacteria</taxon>
        <taxon>Hyphomicrobiales</taxon>
        <taxon>Rhizobiaceae</taxon>
        <taxon>Sinorhizobium/Ensifer group</taxon>
        <taxon>Sinorhizobium</taxon>
    </lineage>
</organism>
<keyword evidence="3" id="KW-1185">Reference proteome</keyword>
<feature type="signal peptide" evidence="1">
    <location>
        <begin position="1"/>
        <end position="26"/>
    </location>
</feature>
<gene>
    <name evidence="2" type="ORF">O3W52_22980</name>
</gene>
<evidence type="ECO:0000313" key="3">
    <source>
        <dbReference type="Proteomes" id="UP001079430"/>
    </source>
</evidence>
<protein>
    <submittedName>
        <fullName evidence="2">Uncharacterized protein</fullName>
    </submittedName>
</protein>
<dbReference type="RefSeq" id="WP_269283634.1">
    <property type="nucleotide sequence ID" value="NZ_JAPVOI010000004.1"/>
</dbReference>
<sequence length="104" mass="10852">MFSITKARTFLLTAAAILSSWYAASAVLFAVREEGKAAIVLLPTHGLSPNGLPPGVSILKWGRYFAVLASDKPGYVPALYAAGALIVLPSRAGGCLSLRPPVAR</sequence>
<name>A0ABT4KLH8_9HYPH</name>
<proteinExistence type="predicted"/>